<evidence type="ECO:0000313" key="1">
    <source>
        <dbReference type="EMBL" id="CAG6608961.1"/>
    </source>
</evidence>
<proteinExistence type="predicted"/>
<organism evidence="1">
    <name type="scientific">Cacopsylla melanoneura</name>
    <dbReference type="NCBI Taxonomy" id="428564"/>
    <lineage>
        <taxon>Eukaryota</taxon>
        <taxon>Metazoa</taxon>
        <taxon>Ecdysozoa</taxon>
        <taxon>Arthropoda</taxon>
        <taxon>Hexapoda</taxon>
        <taxon>Insecta</taxon>
        <taxon>Pterygota</taxon>
        <taxon>Neoptera</taxon>
        <taxon>Paraneoptera</taxon>
        <taxon>Hemiptera</taxon>
        <taxon>Sternorrhyncha</taxon>
        <taxon>Psylloidea</taxon>
        <taxon>Psyllidae</taxon>
        <taxon>Psyllinae</taxon>
        <taxon>Cacopsylla</taxon>
    </lineage>
</organism>
<sequence length="102" mass="12110">MPSIQLPEDKSDQMIGDYNRVHRNRHHHNRVHHNRVQRRNTYLKFTPRCGHLINNAMFPSWQINSPHFLLSPSLKKKLLLTLLRNVRSPPSHLNAATREHLQ</sequence>
<dbReference type="AlphaFoldDB" id="A0A8D8PP24"/>
<dbReference type="EMBL" id="HBUF01407304">
    <property type="protein sequence ID" value="CAG6738325.1"/>
    <property type="molecule type" value="Transcribed_RNA"/>
</dbReference>
<protein>
    <submittedName>
        <fullName evidence="1">Uncharacterized protein</fullName>
    </submittedName>
</protein>
<dbReference type="EMBL" id="HBUF01013717">
    <property type="protein sequence ID" value="CAG6608961.1"/>
    <property type="molecule type" value="Transcribed_RNA"/>
</dbReference>
<reference evidence="1" key="1">
    <citation type="submission" date="2021-05" db="EMBL/GenBank/DDBJ databases">
        <authorList>
            <person name="Alioto T."/>
            <person name="Alioto T."/>
            <person name="Gomez Garrido J."/>
        </authorList>
    </citation>
    <scope>NUCLEOTIDE SEQUENCE</scope>
</reference>
<name>A0A8D8PP24_9HEMI</name>
<dbReference type="EMBL" id="HBUF01407305">
    <property type="protein sequence ID" value="CAG6738327.1"/>
    <property type="molecule type" value="Transcribed_RNA"/>
</dbReference>
<dbReference type="EMBL" id="HBUF01013716">
    <property type="protein sequence ID" value="CAG6608959.1"/>
    <property type="molecule type" value="Transcribed_RNA"/>
</dbReference>
<accession>A0A8D8PP24</accession>
<dbReference type="EMBL" id="HBUF01245402">
    <property type="protein sequence ID" value="CAG6678258.1"/>
    <property type="molecule type" value="Transcribed_RNA"/>
</dbReference>
<dbReference type="EMBL" id="HBUF01582790">
    <property type="protein sequence ID" value="CAG6770768.1"/>
    <property type="molecule type" value="Transcribed_RNA"/>
</dbReference>